<gene>
    <name evidence="3" type="ORF">B296_00053524</name>
</gene>
<feature type="signal peptide" evidence="2">
    <location>
        <begin position="1"/>
        <end position="19"/>
    </location>
</feature>
<proteinExistence type="predicted"/>
<feature type="chain" id="PRO_5019079776" description="DUF4005 domain-containing protein" evidence="2">
    <location>
        <begin position="20"/>
        <end position="287"/>
    </location>
</feature>
<comment type="caution">
    <text evidence="3">The sequence shown here is derived from an EMBL/GenBank/DDBJ whole genome shotgun (WGS) entry which is preliminary data.</text>
</comment>
<reference evidence="3 4" key="1">
    <citation type="journal article" date="2014" name="Agronomy (Basel)">
        <title>A Draft Genome Sequence for Ensete ventricosum, the Drought-Tolerant Tree Against Hunger.</title>
        <authorList>
            <person name="Harrison J."/>
            <person name="Moore K.A."/>
            <person name="Paszkiewicz K."/>
            <person name="Jones T."/>
            <person name="Grant M."/>
            <person name="Ambacheew D."/>
            <person name="Muzemil S."/>
            <person name="Studholme D.J."/>
        </authorList>
    </citation>
    <scope>NUCLEOTIDE SEQUENCE [LARGE SCALE GENOMIC DNA]</scope>
</reference>
<evidence type="ECO:0000256" key="1">
    <source>
        <dbReference type="SAM" id="MobiDB-lite"/>
    </source>
</evidence>
<dbReference type="AlphaFoldDB" id="A0A426XHA1"/>
<evidence type="ECO:0008006" key="5">
    <source>
        <dbReference type="Google" id="ProtNLM"/>
    </source>
</evidence>
<evidence type="ECO:0000313" key="4">
    <source>
        <dbReference type="Proteomes" id="UP000287651"/>
    </source>
</evidence>
<organism evidence="3 4">
    <name type="scientific">Ensete ventricosum</name>
    <name type="common">Abyssinian banana</name>
    <name type="synonym">Musa ensete</name>
    <dbReference type="NCBI Taxonomy" id="4639"/>
    <lineage>
        <taxon>Eukaryota</taxon>
        <taxon>Viridiplantae</taxon>
        <taxon>Streptophyta</taxon>
        <taxon>Embryophyta</taxon>
        <taxon>Tracheophyta</taxon>
        <taxon>Spermatophyta</taxon>
        <taxon>Magnoliopsida</taxon>
        <taxon>Liliopsida</taxon>
        <taxon>Zingiberales</taxon>
        <taxon>Musaceae</taxon>
        <taxon>Ensete</taxon>
    </lineage>
</organism>
<protein>
    <recommendedName>
        <fullName evidence="5">DUF4005 domain-containing protein</fullName>
    </recommendedName>
</protein>
<evidence type="ECO:0000256" key="2">
    <source>
        <dbReference type="SAM" id="SignalP"/>
    </source>
</evidence>
<evidence type="ECO:0000313" key="3">
    <source>
        <dbReference type="EMBL" id="RRT38877.1"/>
    </source>
</evidence>
<sequence length="287" mass="31657">MRLLCFLFCFLVMLFWVDEKRIRFFSQFDVVPPKIGTSANYTSKKMMPDEQVKKRNAGTVKISPWTLARLNAEEVSKAAVEARKKSKILQPIVRREVLQAQDAENNVGRIVLRPDNHSRTNKRGRIPVDLPLEPLAKVSASATDGNVSDLVPKTSTGLAPLQLEARSAFWPNRPMPSARVVASSPDSSLDSPDLHPFRISSSGTEEAQGLNSISNPGIIPPRGIQRSRSTSDGYEASGGEDSDRIPSRIVHRSTNWASIVLGSEHIQIVDDLKASSSASSQLYTRPR</sequence>
<feature type="region of interest" description="Disordered" evidence="1">
    <location>
        <begin position="178"/>
        <end position="247"/>
    </location>
</feature>
<dbReference type="Proteomes" id="UP000287651">
    <property type="component" value="Unassembled WGS sequence"/>
</dbReference>
<accession>A0A426XHA1</accession>
<feature type="compositionally biased region" description="Polar residues" evidence="1">
    <location>
        <begin position="199"/>
        <end position="215"/>
    </location>
</feature>
<dbReference type="EMBL" id="AMZH03020758">
    <property type="protein sequence ID" value="RRT38877.1"/>
    <property type="molecule type" value="Genomic_DNA"/>
</dbReference>
<keyword evidence="2" id="KW-0732">Signal</keyword>
<name>A0A426XHA1_ENSVE</name>